<feature type="domain" description="NACHT" evidence="2">
    <location>
        <begin position="49"/>
        <end position="195"/>
    </location>
</feature>
<reference evidence="3" key="1">
    <citation type="submission" date="2020-11" db="EMBL/GenBank/DDBJ databases">
        <authorList>
            <consortium name="DOE Joint Genome Institute"/>
            <person name="Ahrendt S."/>
            <person name="Riley R."/>
            <person name="Andreopoulos W."/>
            <person name="Labutti K."/>
            <person name="Pangilinan J."/>
            <person name="Ruiz-Duenas F.J."/>
            <person name="Barrasa J.M."/>
            <person name="Sanchez-Garcia M."/>
            <person name="Camarero S."/>
            <person name="Miyauchi S."/>
            <person name="Serrano A."/>
            <person name="Linde D."/>
            <person name="Babiker R."/>
            <person name="Drula E."/>
            <person name="Ayuso-Fernandez I."/>
            <person name="Pacheco R."/>
            <person name="Padilla G."/>
            <person name="Ferreira P."/>
            <person name="Barriuso J."/>
            <person name="Kellner H."/>
            <person name="Castanera R."/>
            <person name="Alfaro M."/>
            <person name="Ramirez L."/>
            <person name="Pisabarro A.G."/>
            <person name="Kuo A."/>
            <person name="Tritt A."/>
            <person name="Lipzen A."/>
            <person name="He G."/>
            <person name="Yan M."/>
            <person name="Ng V."/>
            <person name="Cullen D."/>
            <person name="Martin F."/>
            <person name="Rosso M.-N."/>
            <person name="Henrissat B."/>
            <person name="Hibbett D."/>
            <person name="Martinez A.T."/>
            <person name="Grigoriev I.V."/>
        </authorList>
    </citation>
    <scope>NUCLEOTIDE SEQUENCE</scope>
    <source>
        <strain evidence="3">MF-IS2</strain>
    </source>
</reference>
<dbReference type="PANTHER" id="PTHR10039">
    <property type="entry name" value="AMELOGENIN"/>
    <property type="match status" value="1"/>
</dbReference>
<dbReference type="Gene3D" id="3.40.50.300">
    <property type="entry name" value="P-loop containing nucleotide triphosphate hydrolases"/>
    <property type="match status" value="1"/>
</dbReference>
<protein>
    <recommendedName>
        <fullName evidence="2">NACHT domain-containing protein</fullName>
    </recommendedName>
</protein>
<evidence type="ECO:0000313" key="4">
    <source>
        <dbReference type="Proteomes" id="UP000807342"/>
    </source>
</evidence>
<gene>
    <name evidence="3" type="ORF">P691DRAFT_668959</name>
</gene>
<dbReference type="SUPFAM" id="SSF52540">
    <property type="entry name" value="P-loop containing nucleoside triphosphate hydrolases"/>
    <property type="match status" value="1"/>
</dbReference>
<organism evidence="3 4">
    <name type="scientific">Macrolepiota fuliginosa MF-IS2</name>
    <dbReference type="NCBI Taxonomy" id="1400762"/>
    <lineage>
        <taxon>Eukaryota</taxon>
        <taxon>Fungi</taxon>
        <taxon>Dikarya</taxon>
        <taxon>Basidiomycota</taxon>
        <taxon>Agaricomycotina</taxon>
        <taxon>Agaricomycetes</taxon>
        <taxon>Agaricomycetidae</taxon>
        <taxon>Agaricales</taxon>
        <taxon>Agaricineae</taxon>
        <taxon>Agaricaceae</taxon>
        <taxon>Macrolepiota</taxon>
    </lineage>
</organism>
<dbReference type="OrthoDB" id="3014077at2759"/>
<dbReference type="InterPro" id="IPR007111">
    <property type="entry name" value="NACHT_NTPase"/>
</dbReference>
<dbReference type="InterPro" id="IPR056884">
    <property type="entry name" value="NPHP3-like_N"/>
</dbReference>
<dbReference type="PANTHER" id="PTHR10039:SF14">
    <property type="entry name" value="NACHT DOMAIN-CONTAINING PROTEIN"/>
    <property type="match status" value="1"/>
</dbReference>
<dbReference type="Pfam" id="PF24883">
    <property type="entry name" value="NPHP3_N"/>
    <property type="match status" value="1"/>
</dbReference>
<evidence type="ECO:0000313" key="3">
    <source>
        <dbReference type="EMBL" id="KAF9448701.1"/>
    </source>
</evidence>
<dbReference type="EMBL" id="MU151153">
    <property type="protein sequence ID" value="KAF9448701.1"/>
    <property type="molecule type" value="Genomic_DNA"/>
</dbReference>
<proteinExistence type="predicted"/>
<dbReference type="InterPro" id="IPR027417">
    <property type="entry name" value="P-loop_NTPase"/>
</dbReference>
<name>A0A9P6C1Q2_9AGAR</name>
<dbReference type="PROSITE" id="PS50837">
    <property type="entry name" value="NACHT"/>
    <property type="match status" value="1"/>
</dbReference>
<dbReference type="AlphaFoldDB" id="A0A9P6C1Q2"/>
<evidence type="ECO:0000256" key="1">
    <source>
        <dbReference type="ARBA" id="ARBA00022737"/>
    </source>
</evidence>
<dbReference type="Proteomes" id="UP000807342">
    <property type="component" value="Unassembled WGS sequence"/>
</dbReference>
<accession>A0A9P6C1Q2</accession>
<keyword evidence="1" id="KW-0677">Repeat</keyword>
<sequence length="534" mass="60002">MKPLEEHILQGAEFDLSARDPPPQCHPGTRLSIMRRIQRFLNDRGREKRMLWLVGPAGVGKSAIMQTLAETASNVILGASLFFAVNQRDDPSKVFPTLAYQIAIKCPPYRKFILQEITLDPLLPQKSLKSLFNKFFVEPFVRRRIYHGPLPLLIVIDGLDECKGESKQREILGLISYFCLAYPTAPLIWVISSRPEPQIITFLSLPKAIPSYVKEEVVIDSDEACRDVERYLRSSFEKIKTKYPALSLFSRWPVEGDFCEIAASSTGLFAFASTVIRYVDDPAGGNPVFQLQQLLKVIAYSLSRWGDGRSHPLAGLNVLYDYIILLIPPDVLPIAKKLLLSMVKGPCLSFGNQCNYLGMSPDVAYGSLHHLHSVLRIYSPDRAFGELGDMYLCPHHKSFTDYLKDPVRSTLFADARHEAHILILQCTIRITKDIPEGELLSLLCAPGSLIVPGIDILVDLRMHLAFSWPCTDPGGGWRVQYDLYSSTSKILEVVAANPMLLEDPDVIHALKVLDTIGAFIHYQEYFFGLAFVCF</sequence>
<keyword evidence="4" id="KW-1185">Reference proteome</keyword>
<evidence type="ECO:0000259" key="2">
    <source>
        <dbReference type="PROSITE" id="PS50837"/>
    </source>
</evidence>
<comment type="caution">
    <text evidence="3">The sequence shown here is derived from an EMBL/GenBank/DDBJ whole genome shotgun (WGS) entry which is preliminary data.</text>
</comment>